<dbReference type="Gene3D" id="1.20.1070.10">
    <property type="entry name" value="Rhodopsin 7-helix transmembrane proteins"/>
    <property type="match status" value="1"/>
</dbReference>
<organism evidence="13 14">
    <name type="scientific">Lates japonicus</name>
    <name type="common">Japanese lates</name>
    <dbReference type="NCBI Taxonomy" id="270547"/>
    <lineage>
        <taxon>Eukaryota</taxon>
        <taxon>Metazoa</taxon>
        <taxon>Chordata</taxon>
        <taxon>Craniata</taxon>
        <taxon>Vertebrata</taxon>
        <taxon>Euteleostomi</taxon>
        <taxon>Actinopterygii</taxon>
        <taxon>Neopterygii</taxon>
        <taxon>Teleostei</taxon>
        <taxon>Neoteleostei</taxon>
        <taxon>Acanthomorphata</taxon>
        <taxon>Carangaria</taxon>
        <taxon>Carangaria incertae sedis</taxon>
        <taxon>Centropomidae</taxon>
        <taxon>Lates</taxon>
    </lineage>
</organism>
<dbReference type="PANTHER" id="PTHR24248">
    <property type="entry name" value="ADRENERGIC RECEPTOR-RELATED G-PROTEIN COUPLED RECEPTOR"/>
    <property type="match status" value="1"/>
</dbReference>
<feature type="transmembrane region" description="Helical" evidence="12">
    <location>
        <begin position="72"/>
        <end position="94"/>
    </location>
</feature>
<gene>
    <name evidence="13" type="ORF">AKAME5_001267300</name>
</gene>
<protein>
    <submittedName>
        <fullName evidence="13">Alpha-2A adrenergic receptor-like protein</fullName>
    </submittedName>
</protein>
<evidence type="ECO:0000256" key="3">
    <source>
        <dbReference type="ARBA" id="ARBA00022989"/>
    </source>
</evidence>
<comment type="subcellular location">
    <subcellularLocation>
        <location evidence="1">Membrane</location>
        <topology evidence="1">Multi-pass membrane protein</topology>
    </subcellularLocation>
</comment>
<keyword evidence="9" id="KW-0325">Glycoprotein</keyword>
<keyword evidence="5 12" id="KW-0472">Membrane</keyword>
<evidence type="ECO:0000256" key="10">
    <source>
        <dbReference type="ARBA" id="ARBA00023224"/>
    </source>
</evidence>
<reference evidence="13" key="1">
    <citation type="submission" date="2022-08" db="EMBL/GenBank/DDBJ databases">
        <title>Genome sequencing of akame (Lates japonicus).</title>
        <authorList>
            <person name="Hashiguchi Y."/>
            <person name="Takahashi H."/>
        </authorList>
    </citation>
    <scope>NUCLEOTIDE SEQUENCE</scope>
    <source>
        <strain evidence="13">Kochi</strain>
    </source>
</reference>
<keyword evidence="2 12" id="KW-0812">Transmembrane</keyword>
<evidence type="ECO:0000256" key="2">
    <source>
        <dbReference type="ARBA" id="ARBA00022692"/>
    </source>
</evidence>
<evidence type="ECO:0000313" key="13">
    <source>
        <dbReference type="EMBL" id="GLD60805.1"/>
    </source>
</evidence>
<dbReference type="Proteomes" id="UP001279410">
    <property type="component" value="Unassembled WGS sequence"/>
</dbReference>
<dbReference type="InterPro" id="IPR000276">
    <property type="entry name" value="GPCR_Rhodpsn"/>
</dbReference>
<dbReference type="PANTHER" id="PTHR24248:SF24">
    <property type="entry name" value="ALPHA-2A ADRENERGIC RECEPTOR"/>
    <property type="match status" value="1"/>
</dbReference>
<dbReference type="GO" id="GO:0005886">
    <property type="term" value="C:plasma membrane"/>
    <property type="evidence" value="ECO:0007669"/>
    <property type="project" value="TreeGrafter"/>
</dbReference>
<dbReference type="GO" id="GO:0004938">
    <property type="term" value="F:alpha2-adrenergic receptor activity"/>
    <property type="evidence" value="ECO:0007669"/>
    <property type="project" value="TreeGrafter"/>
</dbReference>
<keyword evidence="10" id="KW-0807">Transducer</keyword>
<evidence type="ECO:0000256" key="5">
    <source>
        <dbReference type="ARBA" id="ARBA00023136"/>
    </source>
</evidence>
<keyword evidence="8 13" id="KW-0675">Receptor</keyword>
<keyword evidence="7" id="KW-1015">Disulfide bond</keyword>
<keyword evidence="6" id="KW-0564">Palmitate</keyword>
<evidence type="ECO:0000256" key="11">
    <source>
        <dbReference type="ARBA" id="ARBA00023288"/>
    </source>
</evidence>
<keyword evidence="4" id="KW-0297">G-protein coupled receptor</keyword>
<keyword evidence="3 12" id="KW-1133">Transmembrane helix</keyword>
<evidence type="ECO:0000256" key="12">
    <source>
        <dbReference type="SAM" id="Phobius"/>
    </source>
</evidence>
<proteinExistence type="predicted"/>
<evidence type="ECO:0000313" key="14">
    <source>
        <dbReference type="Proteomes" id="UP001279410"/>
    </source>
</evidence>
<dbReference type="GO" id="GO:0051379">
    <property type="term" value="F:epinephrine binding"/>
    <property type="evidence" value="ECO:0007669"/>
    <property type="project" value="TreeGrafter"/>
</dbReference>
<evidence type="ECO:0000256" key="6">
    <source>
        <dbReference type="ARBA" id="ARBA00023139"/>
    </source>
</evidence>
<dbReference type="AlphaFoldDB" id="A0AAD3MUR8"/>
<comment type="caution">
    <text evidence="13">The sequence shown here is derived from an EMBL/GenBank/DDBJ whole genome shotgun (WGS) entry which is preliminary data.</text>
</comment>
<dbReference type="SUPFAM" id="SSF81321">
    <property type="entry name" value="Family A G protein-coupled receptor-like"/>
    <property type="match status" value="1"/>
</dbReference>
<evidence type="ECO:0000256" key="4">
    <source>
        <dbReference type="ARBA" id="ARBA00023040"/>
    </source>
</evidence>
<evidence type="ECO:0000256" key="8">
    <source>
        <dbReference type="ARBA" id="ARBA00023170"/>
    </source>
</evidence>
<evidence type="ECO:0000256" key="7">
    <source>
        <dbReference type="ARBA" id="ARBA00023157"/>
    </source>
</evidence>
<evidence type="ECO:0000256" key="1">
    <source>
        <dbReference type="ARBA" id="ARBA00004141"/>
    </source>
</evidence>
<accession>A0AAD3MUR8</accession>
<evidence type="ECO:0000256" key="9">
    <source>
        <dbReference type="ARBA" id="ARBA00023180"/>
    </source>
</evidence>
<sequence length="176" mass="19899">MSDTFCSVRAIKRGSGALVNTGEETYMQMAARQRPDRRLAFLLGLPFFPPLITKEKENSDENPMCKINDDNWYVISSCIGSFFLPCVIMVLVYVRIYQIAKKRMRAPPGDRKWKEMPKTAAIAAANPKENGLGAEERLCHEKLNGEQDIELRKGVEGERGGAVRKESQRVGYRELS</sequence>
<name>A0AAD3MUR8_LATJO</name>
<dbReference type="EMBL" id="BRZM01000043">
    <property type="protein sequence ID" value="GLD60805.1"/>
    <property type="molecule type" value="Genomic_DNA"/>
</dbReference>
<dbReference type="Pfam" id="PF00001">
    <property type="entry name" value="7tm_1"/>
    <property type="match status" value="1"/>
</dbReference>
<keyword evidence="14" id="KW-1185">Reference proteome</keyword>
<keyword evidence="11" id="KW-0449">Lipoprotein</keyword>